<dbReference type="RefSeq" id="WP_188420456.1">
    <property type="nucleotide sequence ID" value="NZ_BMDP01000002.1"/>
</dbReference>
<evidence type="ECO:0000259" key="2">
    <source>
        <dbReference type="Pfam" id="PF03413"/>
    </source>
</evidence>
<name>A0A8J3AW50_9BURK</name>
<feature type="domain" description="PepSY" evidence="2">
    <location>
        <begin position="60"/>
        <end position="119"/>
    </location>
</feature>
<keyword evidence="1" id="KW-0472">Membrane</keyword>
<dbReference type="AlphaFoldDB" id="A0A8J3AW50"/>
<gene>
    <name evidence="3" type="ORF">GCM10011430_15740</name>
</gene>
<feature type="transmembrane region" description="Helical" evidence="1">
    <location>
        <begin position="12"/>
        <end position="36"/>
    </location>
</feature>
<evidence type="ECO:0000313" key="3">
    <source>
        <dbReference type="EMBL" id="GGI54400.1"/>
    </source>
</evidence>
<dbReference type="Pfam" id="PF03929">
    <property type="entry name" value="PepSY_TM"/>
    <property type="match status" value="1"/>
</dbReference>
<proteinExistence type="predicted"/>
<feature type="transmembrane region" description="Helical" evidence="1">
    <location>
        <begin position="191"/>
        <end position="216"/>
    </location>
</feature>
<keyword evidence="4" id="KW-1185">Reference proteome</keyword>
<keyword evidence="1" id="KW-0812">Transmembrane</keyword>
<dbReference type="PANTHER" id="PTHR34219:SF3">
    <property type="entry name" value="BLL7967 PROTEIN"/>
    <property type="match status" value="1"/>
</dbReference>
<reference evidence="3" key="1">
    <citation type="journal article" date="2014" name="Int. J. Syst. Evol. Microbiol.">
        <title>Complete genome sequence of Corynebacterium casei LMG S-19264T (=DSM 44701T), isolated from a smear-ripened cheese.</title>
        <authorList>
            <consortium name="US DOE Joint Genome Institute (JGI-PGF)"/>
            <person name="Walter F."/>
            <person name="Albersmeier A."/>
            <person name="Kalinowski J."/>
            <person name="Ruckert C."/>
        </authorList>
    </citation>
    <scope>NUCLEOTIDE SEQUENCE</scope>
    <source>
        <strain evidence="3">CCM 7664</strain>
    </source>
</reference>
<dbReference type="InterPro" id="IPR005625">
    <property type="entry name" value="PepSY-ass_TM"/>
</dbReference>
<sequence>MKAHRLRQWAWIHKWSSLVCTVFMLLLCLTGLPLIFHHEIGHLLGDEIEAPELPADTPRVSLDRVMEVAKSQFPDKGGMFVSQEDDDDRIWYVTMSTTPTSETDLKQVAVDARTGAVLGLPRLDGGFINLMFRLHVDLFAGLPGTLFLGFMGLLLAVAIVSGVILYSPFMRKLDFGTVRRDNSPRVKWLDLHNLLGIVTLVWASVVTLTGIINTLADPIIAYWRYDQMGEMVAPYKNLPPPERLGSLQQSVVAAQALEPGMKLSFIAFPGTSFSSPHHYGIFMRGETPATSRLLKPVLVDAQTAKVTDSRTLPWYATALLISQPLHFGDYGGLPMQILWALLDIATIIVLGSGLYLWLKRKKVPKANEAASPALAAAGKEA</sequence>
<evidence type="ECO:0000256" key="1">
    <source>
        <dbReference type="SAM" id="Phobius"/>
    </source>
</evidence>
<evidence type="ECO:0000313" key="4">
    <source>
        <dbReference type="Proteomes" id="UP000627205"/>
    </source>
</evidence>
<dbReference type="Proteomes" id="UP000627205">
    <property type="component" value="Unassembled WGS sequence"/>
</dbReference>
<dbReference type="EMBL" id="BMDP01000002">
    <property type="protein sequence ID" value="GGI54400.1"/>
    <property type="molecule type" value="Genomic_DNA"/>
</dbReference>
<dbReference type="Pfam" id="PF03413">
    <property type="entry name" value="PepSY"/>
    <property type="match status" value="1"/>
</dbReference>
<dbReference type="PANTHER" id="PTHR34219">
    <property type="entry name" value="IRON-REGULATED INNER MEMBRANE PROTEIN-RELATED"/>
    <property type="match status" value="1"/>
</dbReference>
<feature type="transmembrane region" description="Helical" evidence="1">
    <location>
        <begin position="146"/>
        <end position="170"/>
    </location>
</feature>
<keyword evidence="1" id="KW-1133">Transmembrane helix</keyword>
<protein>
    <submittedName>
        <fullName evidence="3">Membrane protein</fullName>
    </submittedName>
</protein>
<organism evidence="3 4">
    <name type="scientific">Oxalicibacterium solurbis</name>
    <dbReference type="NCBI Taxonomy" id="69280"/>
    <lineage>
        <taxon>Bacteria</taxon>
        <taxon>Pseudomonadati</taxon>
        <taxon>Pseudomonadota</taxon>
        <taxon>Betaproteobacteria</taxon>
        <taxon>Burkholderiales</taxon>
        <taxon>Oxalobacteraceae</taxon>
        <taxon>Oxalicibacterium</taxon>
    </lineage>
</organism>
<dbReference type="InterPro" id="IPR025711">
    <property type="entry name" value="PepSY"/>
</dbReference>
<feature type="transmembrane region" description="Helical" evidence="1">
    <location>
        <begin position="337"/>
        <end position="358"/>
    </location>
</feature>
<accession>A0A8J3AW50</accession>
<comment type="caution">
    <text evidence="3">The sequence shown here is derived from an EMBL/GenBank/DDBJ whole genome shotgun (WGS) entry which is preliminary data.</text>
</comment>
<reference evidence="3" key="2">
    <citation type="submission" date="2020-09" db="EMBL/GenBank/DDBJ databases">
        <authorList>
            <person name="Sun Q."/>
            <person name="Sedlacek I."/>
        </authorList>
    </citation>
    <scope>NUCLEOTIDE SEQUENCE</scope>
    <source>
        <strain evidence="3">CCM 7664</strain>
    </source>
</reference>